<dbReference type="CDD" id="cd07067">
    <property type="entry name" value="HP_PGM_like"/>
    <property type="match status" value="1"/>
</dbReference>
<gene>
    <name evidence="3" type="ORF">SAMN05660297_00272</name>
</gene>
<sequence>MKKIYIVRHGETNWNLEGKTQGKKDSKLTELGYLQTQKLAHRLSEEKIEVIYSSNLVRAKSTAIMISKQLNVPYYYEENLAEMDFGEWEGLTNDEIIKLYPDKYNGWRMKPHEVCIPRGESLIAAQKRIVSFFEELIKTTNYNKILLISHSTINKLLLLYILGMNLSNYYILKQDNCCINILSFGKYGPRLLNYNDTCYIKS</sequence>
<accession>A0A1H9YK52</accession>
<dbReference type="OrthoDB" id="9781415at2"/>
<reference evidence="3 4" key="1">
    <citation type="submission" date="2016-10" db="EMBL/GenBank/DDBJ databases">
        <authorList>
            <person name="de Groot N.N."/>
        </authorList>
    </citation>
    <scope>NUCLEOTIDE SEQUENCE [LARGE SCALE GENOMIC DNA]</scope>
    <source>
        <strain evidence="3 4">DSM 18979</strain>
    </source>
</reference>
<dbReference type="Gene3D" id="3.40.50.1240">
    <property type="entry name" value="Phosphoglycerate mutase-like"/>
    <property type="match status" value="1"/>
</dbReference>
<dbReference type="InterPro" id="IPR029033">
    <property type="entry name" value="His_PPase_superfam"/>
</dbReference>
<feature type="active site" description="Proton donor/acceptor" evidence="1">
    <location>
        <position position="82"/>
    </location>
</feature>
<dbReference type="InterPro" id="IPR050275">
    <property type="entry name" value="PGM_Phosphatase"/>
</dbReference>
<dbReference type="Proteomes" id="UP000199568">
    <property type="component" value="Unassembled WGS sequence"/>
</dbReference>
<keyword evidence="4" id="KW-1185">Reference proteome</keyword>
<dbReference type="STRING" id="426128.SAMN05660297_00272"/>
<dbReference type="PANTHER" id="PTHR48100">
    <property type="entry name" value="BROAD-SPECIFICITY PHOSPHATASE YOR283W-RELATED"/>
    <property type="match status" value="1"/>
</dbReference>
<dbReference type="SMART" id="SM00855">
    <property type="entry name" value="PGAM"/>
    <property type="match status" value="1"/>
</dbReference>
<evidence type="ECO:0000256" key="2">
    <source>
        <dbReference type="PIRSR" id="PIRSR613078-2"/>
    </source>
</evidence>
<dbReference type="EMBL" id="FOHU01000001">
    <property type="protein sequence ID" value="SES69366.1"/>
    <property type="molecule type" value="Genomic_DNA"/>
</dbReference>
<protein>
    <submittedName>
        <fullName evidence="3">Probable phosphoglycerate mutase</fullName>
    </submittedName>
</protein>
<feature type="binding site" evidence="2">
    <location>
        <position position="58"/>
    </location>
    <ligand>
        <name>substrate</name>
    </ligand>
</feature>
<proteinExistence type="predicted"/>
<dbReference type="InterPro" id="IPR001345">
    <property type="entry name" value="PG/BPGM_mutase_AS"/>
</dbReference>
<organism evidence="3 4">
    <name type="scientific">Natronincola peptidivorans</name>
    <dbReference type="NCBI Taxonomy" id="426128"/>
    <lineage>
        <taxon>Bacteria</taxon>
        <taxon>Bacillati</taxon>
        <taxon>Bacillota</taxon>
        <taxon>Clostridia</taxon>
        <taxon>Peptostreptococcales</taxon>
        <taxon>Natronincolaceae</taxon>
        <taxon>Natronincola</taxon>
    </lineage>
</organism>
<dbReference type="PIRSF" id="PIRSF000709">
    <property type="entry name" value="6PFK_2-Ptase"/>
    <property type="match status" value="1"/>
</dbReference>
<evidence type="ECO:0000256" key="1">
    <source>
        <dbReference type="PIRSR" id="PIRSR613078-1"/>
    </source>
</evidence>
<dbReference type="GO" id="GO:0016791">
    <property type="term" value="F:phosphatase activity"/>
    <property type="evidence" value="ECO:0007669"/>
    <property type="project" value="TreeGrafter"/>
</dbReference>
<feature type="active site" description="Tele-phosphohistidine intermediate" evidence="1">
    <location>
        <position position="9"/>
    </location>
</feature>
<evidence type="ECO:0000313" key="4">
    <source>
        <dbReference type="Proteomes" id="UP000199568"/>
    </source>
</evidence>
<dbReference type="PROSITE" id="PS00175">
    <property type="entry name" value="PG_MUTASE"/>
    <property type="match status" value="1"/>
</dbReference>
<dbReference type="Pfam" id="PF00300">
    <property type="entry name" value="His_Phos_1"/>
    <property type="match status" value="1"/>
</dbReference>
<name>A0A1H9YK52_9FIRM</name>
<dbReference type="SUPFAM" id="SSF53254">
    <property type="entry name" value="Phosphoglycerate mutase-like"/>
    <property type="match status" value="1"/>
</dbReference>
<dbReference type="RefSeq" id="WP_090438143.1">
    <property type="nucleotide sequence ID" value="NZ_FOHU01000001.1"/>
</dbReference>
<evidence type="ECO:0000313" key="3">
    <source>
        <dbReference type="EMBL" id="SES69366.1"/>
    </source>
</evidence>
<dbReference type="AlphaFoldDB" id="A0A1H9YK52"/>
<dbReference type="InterPro" id="IPR013078">
    <property type="entry name" value="His_Pase_superF_clade-1"/>
</dbReference>
<feature type="binding site" evidence="2">
    <location>
        <begin position="8"/>
        <end position="15"/>
    </location>
    <ligand>
        <name>substrate</name>
    </ligand>
</feature>